<evidence type="ECO:0000256" key="8">
    <source>
        <dbReference type="ARBA" id="ARBA00023211"/>
    </source>
</evidence>
<reference evidence="12" key="1">
    <citation type="journal article" date="2012" name="Stand. Genomic Sci.">
        <title>Permanent draft genome sequence of the gliding predator Saprospira grandis strain Sa g1 (= HR1).</title>
        <authorList>
            <person name="Mavromatis K."/>
            <person name="Chertkov O."/>
            <person name="Lapidus A."/>
            <person name="Nolan M."/>
            <person name="Lucas S."/>
            <person name="Tice H."/>
            <person name="Del Rio T.G."/>
            <person name="Cheng J.F."/>
            <person name="Han C."/>
            <person name="Tapia R."/>
            <person name="Bruce D."/>
            <person name="Goodwin L.A."/>
            <person name="Pitluck S."/>
            <person name="Huntemann M."/>
            <person name="Liolios K."/>
            <person name="Pagani I."/>
            <person name="Ivanova N."/>
            <person name="Mikhailova N."/>
            <person name="Pati A."/>
            <person name="Chen A."/>
            <person name="Palaniappan K."/>
            <person name="Land M."/>
            <person name="Brambilla E.M."/>
            <person name="Rohde M."/>
            <person name="Spring S."/>
            <person name="Goker M."/>
            <person name="Detter J.C."/>
            <person name="Bristow J."/>
            <person name="Eisen J.A."/>
            <person name="Markowitz V."/>
            <person name="Hugenholtz P."/>
            <person name="Kyrpides N.C."/>
            <person name="Klenk H.P."/>
            <person name="Woyke T."/>
        </authorList>
    </citation>
    <scope>NUCLEOTIDE SEQUENCE [LARGE SCALE GENOMIC DNA]</scope>
    <source>
        <strain evidence="12">DSM 2844</strain>
    </source>
</reference>
<dbReference type="RefSeq" id="WP_002660417.1">
    <property type="nucleotide sequence ID" value="NZ_JH719942.1"/>
</dbReference>
<keyword evidence="6 10" id="KW-0051">Antiviral defense</keyword>
<dbReference type="GO" id="GO:0043571">
    <property type="term" value="P:maintenance of CRISPR repeat elements"/>
    <property type="evidence" value="ECO:0007669"/>
    <property type="project" value="UniProtKB-UniRule"/>
</dbReference>
<gene>
    <name evidence="10" type="primary">cas1</name>
    <name evidence="11" type="ORF">SapgrDRAFT_2994</name>
</gene>
<keyword evidence="7 10" id="KW-0238">DNA-binding</keyword>
<feature type="binding site" evidence="10">
    <location>
        <position position="238"/>
    </location>
    <ligand>
        <name>Mn(2+)</name>
        <dbReference type="ChEBI" id="CHEBI:29035"/>
    </ligand>
</feature>
<dbReference type="Proteomes" id="UP000005113">
    <property type="component" value="Unassembled WGS sequence"/>
</dbReference>
<evidence type="ECO:0000313" key="11">
    <source>
        <dbReference type="EMBL" id="EJF54643.1"/>
    </source>
</evidence>
<dbReference type="GO" id="GO:0051607">
    <property type="term" value="P:defense response to virus"/>
    <property type="evidence" value="ECO:0007669"/>
    <property type="project" value="UniProtKB-UniRule"/>
</dbReference>
<comment type="function">
    <text evidence="10">CRISPR (clustered regularly interspaced short palindromic repeat), is an adaptive immune system that provides protection against mobile genetic elements (viruses, transposable elements and conjugative plasmids). CRISPR clusters contain spacers, sequences complementary to antecedent mobile elements, and target invading nucleic acids. CRISPR clusters are transcribed and processed into CRISPR RNA (crRNA). Acts as a dsDNA endonuclease. Involved in the integration of spacer DNA into the CRISPR cassette.</text>
</comment>
<evidence type="ECO:0000256" key="10">
    <source>
        <dbReference type="HAMAP-Rule" id="MF_01470"/>
    </source>
</evidence>
<dbReference type="NCBIfam" id="TIGR00287">
    <property type="entry name" value="cas1"/>
    <property type="match status" value="1"/>
</dbReference>
<keyword evidence="2 10" id="KW-0479">Metal-binding</keyword>
<keyword evidence="1 10" id="KW-0540">Nuclease</keyword>
<organism evidence="11 12">
    <name type="scientific">Saprospira grandis DSM 2844</name>
    <dbReference type="NCBI Taxonomy" id="694433"/>
    <lineage>
        <taxon>Bacteria</taxon>
        <taxon>Pseudomonadati</taxon>
        <taxon>Bacteroidota</taxon>
        <taxon>Saprospiria</taxon>
        <taxon>Saprospirales</taxon>
        <taxon>Saprospiraceae</taxon>
        <taxon>Saprospira</taxon>
    </lineage>
</organism>
<proteinExistence type="inferred from homology"/>
<feature type="binding site" evidence="10">
    <location>
        <position position="253"/>
    </location>
    <ligand>
        <name>Mn(2+)</name>
        <dbReference type="ChEBI" id="CHEBI:29035"/>
    </ligand>
</feature>
<dbReference type="AlphaFoldDB" id="J1I885"/>
<keyword evidence="4 10" id="KW-0378">Hydrolase</keyword>
<dbReference type="HAMAP" id="MF_01470">
    <property type="entry name" value="Cas1"/>
    <property type="match status" value="1"/>
</dbReference>
<dbReference type="InterPro" id="IPR042211">
    <property type="entry name" value="CRISPR-assoc_Cas1_N"/>
</dbReference>
<evidence type="ECO:0000256" key="5">
    <source>
        <dbReference type="ARBA" id="ARBA00022842"/>
    </source>
</evidence>
<dbReference type="PANTHER" id="PTHR34353:SF2">
    <property type="entry name" value="CRISPR-ASSOCIATED ENDONUCLEASE CAS1 1"/>
    <property type="match status" value="1"/>
</dbReference>
<dbReference type="GO" id="GO:0046872">
    <property type="term" value="F:metal ion binding"/>
    <property type="evidence" value="ECO:0007669"/>
    <property type="project" value="UniProtKB-UniRule"/>
</dbReference>
<comment type="cofactor">
    <cofactor evidence="10">
        <name>Mg(2+)</name>
        <dbReference type="ChEBI" id="CHEBI:18420"/>
    </cofactor>
    <cofactor evidence="10">
        <name>Mn(2+)</name>
        <dbReference type="ChEBI" id="CHEBI:29035"/>
    </cofactor>
</comment>
<name>J1I885_9BACT</name>
<dbReference type="HOGENOM" id="CLU_052779_0_1_10"/>
<dbReference type="Pfam" id="PF01867">
    <property type="entry name" value="Cas_Cas1"/>
    <property type="match status" value="1"/>
</dbReference>
<dbReference type="GO" id="GO:0004519">
    <property type="term" value="F:endonuclease activity"/>
    <property type="evidence" value="ECO:0007669"/>
    <property type="project" value="UniProtKB-UniRule"/>
</dbReference>
<keyword evidence="8 10" id="KW-0464">Manganese</keyword>
<dbReference type="EMBL" id="JH719942">
    <property type="protein sequence ID" value="EJF54643.1"/>
    <property type="molecule type" value="Genomic_DNA"/>
</dbReference>
<evidence type="ECO:0000256" key="4">
    <source>
        <dbReference type="ARBA" id="ARBA00022801"/>
    </source>
</evidence>
<dbReference type="OrthoDB" id="9803119at2"/>
<dbReference type="Gene3D" id="1.20.120.920">
    <property type="entry name" value="CRISPR-associated endonuclease Cas1, C-terminal domain"/>
    <property type="match status" value="1"/>
</dbReference>
<dbReference type="PANTHER" id="PTHR34353">
    <property type="entry name" value="CRISPR-ASSOCIATED ENDONUCLEASE CAS1 1"/>
    <property type="match status" value="1"/>
</dbReference>
<comment type="similarity">
    <text evidence="10">Belongs to the CRISPR-associated endonuclease Cas1 family.</text>
</comment>
<evidence type="ECO:0000256" key="2">
    <source>
        <dbReference type="ARBA" id="ARBA00022723"/>
    </source>
</evidence>
<evidence type="ECO:0000256" key="3">
    <source>
        <dbReference type="ARBA" id="ARBA00022759"/>
    </source>
</evidence>
<evidence type="ECO:0000256" key="7">
    <source>
        <dbReference type="ARBA" id="ARBA00023125"/>
    </source>
</evidence>
<dbReference type="Gene3D" id="3.100.10.20">
    <property type="entry name" value="CRISPR-associated endonuclease Cas1, N-terminal domain"/>
    <property type="match status" value="1"/>
</dbReference>
<sequence>MQLYLDSYGAFLGVENGMFWFKPKHSEGRAIACQRINCIFLTKGVRISSDAILLALSHNIPMVFTDQMGRSQGYLWSGQYGSISTVRKKQARFADHPLGMDWVRDQLRQRAQNQLTILELLQEQPYARKDKQGQSNFVKDQKSLSKLIQRWEKLPISPRANLKELAASFRGWEGGASRTYFQAFARVLPEKWGFAGRMRRPAYDPFNALLNYLYGMLYPLVELSLIKAGLDPYMGVLHTDRYNRPTLVFDCIEIYRHWAEWTALQLVFEKGLDPQQHFEERSIREGIRLAPSGKKKVIAAMLGHLEERSVYQDQKRKRKTQIDLGLQSLASYLKTLDF</sequence>
<keyword evidence="3 10" id="KW-0255">Endonuclease</keyword>
<dbReference type="InterPro" id="IPR002729">
    <property type="entry name" value="CRISPR-assoc_Cas1"/>
</dbReference>
<evidence type="ECO:0000313" key="12">
    <source>
        <dbReference type="Proteomes" id="UP000005113"/>
    </source>
</evidence>
<dbReference type="GO" id="GO:0016787">
    <property type="term" value="F:hydrolase activity"/>
    <property type="evidence" value="ECO:0007669"/>
    <property type="project" value="UniProtKB-KW"/>
</dbReference>
<evidence type="ECO:0000256" key="9">
    <source>
        <dbReference type="ARBA" id="ARBA00038592"/>
    </source>
</evidence>
<dbReference type="InterPro" id="IPR042206">
    <property type="entry name" value="CRISPR-assoc_Cas1_C"/>
</dbReference>
<accession>J1I885</accession>
<dbReference type="GO" id="GO:0003677">
    <property type="term" value="F:DNA binding"/>
    <property type="evidence" value="ECO:0007669"/>
    <property type="project" value="UniProtKB-KW"/>
</dbReference>
<evidence type="ECO:0000256" key="1">
    <source>
        <dbReference type="ARBA" id="ARBA00022722"/>
    </source>
</evidence>
<dbReference type="InterPro" id="IPR050646">
    <property type="entry name" value="Cas1"/>
</dbReference>
<keyword evidence="5 10" id="KW-0460">Magnesium</keyword>
<protein>
    <recommendedName>
        <fullName evidence="10">CRISPR-associated endonuclease Cas1</fullName>
        <ecNumber evidence="10">3.1.-.-</ecNumber>
    </recommendedName>
</protein>
<evidence type="ECO:0000256" key="6">
    <source>
        <dbReference type="ARBA" id="ARBA00023118"/>
    </source>
</evidence>
<comment type="subunit">
    <text evidence="9 10">Homodimer, forms a heterotetramer with a Cas2 homodimer.</text>
</comment>
<dbReference type="CDD" id="cd09634">
    <property type="entry name" value="Cas1_I-II-III"/>
    <property type="match status" value="1"/>
</dbReference>
<dbReference type="EC" id="3.1.-.-" evidence="10"/>
<feature type="binding site" evidence="10">
    <location>
        <position position="173"/>
    </location>
    <ligand>
        <name>Mn(2+)</name>
        <dbReference type="ChEBI" id="CHEBI:29035"/>
    </ligand>
</feature>